<protein>
    <submittedName>
        <fullName evidence="6">FeFe-hydrogenase_assembly protein HydE</fullName>
    </submittedName>
</protein>
<keyword evidence="7" id="KW-1185">Reference proteome</keyword>
<dbReference type="SFLD" id="SFLDG01060">
    <property type="entry name" value="BATS_domain_containing"/>
    <property type="match status" value="1"/>
</dbReference>
<dbReference type="CDD" id="cd01335">
    <property type="entry name" value="Radical_SAM"/>
    <property type="match status" value="1"/>
</dbReference>
<dbReference type="InterPro" id="IPR034422">
    <property type="entry name" value="HydE/PylB-like"/>
</dbReference>
<reference evidence="6 7" key="1">
    <citation type="submission" date="2024-07" db="EMBL/GenBank/DDBJ databases">
        <authorList>
            <person name="Akdeniz Z."/>
        </authorList>
    </citation>
    <scope>NUCLEOTIDE SEQUENCE [LARGE SCALE GENOMIC DNA]</scope>
</reference>
<dbReference type="SFLD" id="SFLDG01082">
    <property type="entry name" value="B12-binding_domain_containing"/>
    <property type="match status" value="1"/>
</dbReference>
<dbReference type="InterPro" id="IPR007197">
    <property type="entry name" value="rSAM"/>
</dbReference>
<dbReference type="InterPro" id="IPR006638">
    <property type="entry name" value="Elp3/MiaA/NifB-like_rSAM"/>
</dbReference>
<dbReference type="PANTHER" id="PTHR43726">
    <property type="entry name" value="3-METHYLORNITHINE SYNTHASE"/>
    <property type="match status" value="1"/>
</dbReference>
<dbReference type="Pfam" id="PF04055">
    <property type="entry name" value="Radical_SAM"/>
    <property type="match status" value="1"/>
</dbReference>
<evidence type="ECO:0000256" key="3">
    <source>
        <dbReference type="ARBA" id="ARBA00023004"/>
    </source>
</evidence>
<evidence type="ECO:0000256" key="2">
    <source>
        <dbReference type="ARBA" id="ARBA00022723"/>
    </source>
</evidence>
<accession>A0ABP1HQC8</accession>
<dbReference type="PANTHER" id="PTHR43726:SF1">
    <property type="entry name" value="BIOTIN SYNTHASE"/>
    <property type="match status" value="1"/>
</dbReference>
<keyword evidence="2" id="KW-0479">Metal-binding</keyword>
<dbReference type="SFLD" id="SFLDS00029">
    <property type="entry name" value="Radical_SAM"/>
    <property type="match status" value="1"/>
</dbReference>
<proteinExistence type="predicted"/>
<evidence type="ECO:0000256" key="4">
    <source>
        <dbReference type="ARBA" id="ARBA00023014"/>
    </source>
</evidence>
<dbReference type="EMBL" id="CAXDID020000036">
    <property type="protein sequence ID" value="CAL5997311.1"/>
    <property type="molecule type" value="Genomic_DNA"/>
</dbReference>
<dbReference type="SUPFAM" id="SSF102114">
    <property type="entry name" value="Radical SAM enzymes"/>
    <property type="match status" value="1"/>
</dbReference>
<dbReference type="PIRSF" id="PIRSF004762">
    <property type="entry name" value="CHP00423"/>
    <property type="match status" value="1"/>
</dbReference>
<evidence type="ECO:0000259" key="5">
    <source>
        <dbReference type="PROSITE" id="PS51918"/>
    </source>
</evidence>
<feature type="domain" description="Radical SAM core" evidence="5">
    <location>
        <begin position="58"/>
        <end position="291"/>
    </location>
</feature>
<dbReference type="Gene3D" id="3.20.20.70">
    <property type="entry name" value="Aldolase class I"/>
    <property type="match status" value="1"/>
</dbReference>
<keyword evidence="1" id="KW-0949">S-adenosyl-L-methionine</keyword>
<gene>
    <name evidence="6" type="ORF">HINF_LOCUS15184</name>
</gene>
<evidence type="ECO:0000313" key="7">
    <source>
        <dbReference type="Proteomes" id="UP001642409"/>
    </source>
</evidence>
<name>A0ABP1HQC8_9EUKA</name>
<evidence type="ECO:0000256" key="1">
    <source>
        <dbReference type="ARBA" id="ARBA00022691"/>
    </source>
</evidence>
<evidence type="ECO:0000313" key="6">
    <source>
        <dbReference type="EMBL" id="CAL5997311.1"/>
    </source>
</evidence>
<sequence>MLTYPTHSSLTEEIIQNYQVNKALTTAEICHLLSHKPKEEDQLLFQTSRNLTTQYVGDMVHVRAIIELSNICECDCDYCGIRKSNEIERFSLSTDQIIQTAIDAMKMYPGLLLQSGEVKSQAYVNKLVEIVKEIKKLALIHSPLKENFRVIMSVGELTASQFKQLRDAGAERYLLRIETSNPKLFKQIHDQDSSLAQRLQCLEEIKSLNQHLGTGVLIGIPNQTVYDLAKDIQFYKKIQADMIGMGPLIPTKGTPIGDTYNEKKVLLDLHSENLFDTVKRMIAVTRMVIPKANISATTAMEVLSPHSGRVEAIQVGSNVVMPVMTPIQDKKKYHLYDGKTIAKSGIDVLKQQIAEAGRKCDLTVAGDPLIWLERQK</sequence>
<organism evidence="6 7">
    <name type="scientific">Hexamita inflata</name>
    <dbReference type="NCBI Taxonomy" id="28002"/>
    <lineage>
        <taxon>Eukaryota</taxon>
        <taxon>Metamonada</taxon>
        <taxon>Diplomonadida</taxon>
        <taxon>Hexamitidae</taxon>
        <taxon>Hexamitinae</taxon>
        <taxon>Hexamita</taxon>
    </lineage>
</organism>
<dbReference type="InterPro" id="IPR013785">
    <property type="entry name" value="Aldolase_TIM"/>
</dbReference>
<dbReference type="Proteomes" id="UP001642409">
    <property type="component" value="Unassembled WGS sequence"/>
</dbReference>
<dbReference type="SMART" id="SM00729">
    <property type="entry name" value="Elp3"/>
    <property type="match status" value="1"/>
</dbReference>
<keyword evidence="3" id="KW-0408">Iron</keyword>
<dbReference type="SFLD" id="SFLDG01280">
    <property type="entry name" value="HydE/PylB-like"/>
    <property type="match status" value="1"/>
</dbReference>
<comment type="caution">
    <text evidence="6">The sequence shown here is derived from an EMBL/GenBank/DDBJ whole genome shotgun (WGS) entry which is preliminary data.</text>
</comment>
<dbReference type="InterPro" id="IPR058240">
    <property type="entry name" value="rSAM_sf"/>
</dbReference>
<dbReference type="PROSITE" id="PS51918">
    <property type="entry name" value="RADICAL_SAM"/>
    <property type="match status" value="1"/>
</dbReference>
<keyword evidence="4" id="KW-0411">Iron-sulfur</keyword>